<evidence type="ECO:0000313" key="2">
    <source>
        <dbReference type="EMBL" id="AGA34921.1"/>
    </source>
</evidence>
<dbReference type="Proteomes" id="UP000010809">
    <property type="component" value="Chromosome"/>
</dbReference>
<keyword evidence="3" id="KW-1185">Reference proteome</keyword>
<dbReference type="STRING" id="1255043.TVNIR_3284"/>
<name>L0E2S4_THIND</name>
<organism evidence="2 3">
    <name type="scientific">Thioalkalivibrio nitratireducens (strain DSM 14787 / UNIQEM 213 / ALEN2)</name>
    <dbReference type="NCBI Taxonomy" id="1255043"/>
    <lineage>
        <taxon>Bacteria</taxon>
        <taxon>Pseudomonadati</taxon>
        <taxon>Pseudomonadota</taxon>
        <taxon>Gammaproteobacteria</taxon>
        <taxon>Chromatiales</taxon>
        <taxon>Ectothiorhodospiraceae</taxon>
        <taxon>Thioalkalivibrio</taxon>
    </lineage>
</organism>
<dbReference type="InterPro" id="IPR002934">
    <property type="entry name" value="Polymerase_NTP_transf_dom"/>
</dbReference>
<dbReference type="KEGG" id="tni:TVNIR_3284"/>
<sequence>MRNASTIDPHTRSALAAFEPLVRKRYGAHFAGMVLFGSRARGDHRPDSDADVAIFIDATDDPIREQMDIAEDAYQVFLDTGVLIQPWVFTGRPDAPCASPAEGLLNAVEEEGLLF</sequence>
<feature type="domain" description="Polymerase nucleotidyl transferase" evidence="1">
    <location>
        <begin position="27"/>
        <end position="61"/>
    </location>
</feature>
<dbReference type="AlphaFoldDB" id="L0E2S4"/>
<dbReference type="InterPro" id="IPR043519">
    <property type="entry name" value="NT_sf"/>
</dbReference>
<reference evidence="2" key="1">
    <citation type="submission" date="2015-12" db="EMBL/GenBank/DDBJ databases">
        <authorList>
            <person name="Tikhonova T.V."/>
            <person name="Pavlov A.R."/>
            <person name="Beletsky A.V."/>
            <person name="Mardanov A.V."/>
            <person name="Sorokin D.Y."/>
            <person name="Ravin N.V."/>
            <person name="Popov V.O."/>
        </authorList>
    </citation>
    <scope>NUCLEOTIDE SEQUENCE</scope>
    <source>
        <strain evidence="2">DSM 14787</strain>
    </source>
</reference>
<dbReference type="Pfam" id="PF01909">
    <property type="entry name" value="NTP_transf_2"/>
    <property type="match status" value="1"/>
</dbReference>
<protein>
    <submittedName>
        <fullName evidence="2">DNA polymerase beta subunit</fullName>
    </submittedName>
</protein>
<dbReference type="EMBL" id="CP003989">
    <property type="protein sequence ID" value="AGA34921.1"/>
    <property type="molecule type" value="Genomic_DNA"/>
</dbReference>
<dbReference type="SUPFAM" id="SSF81301">
    <property type="entry name" value="Nucleotidyltransferase"/>
    <property type="match status" value="1"/>
</dbReference>
<dbReference type="HOGENOM" id="CLU_130257_2_0_6"/>
<gene>
    <name evidence="2" type="ordered locus">TVNIR_3284</name>
</gene>
<evidence type="ECO:0000313" key="3">
    <source>
        <dbReference type="Proteomes" id="UP000010809"/>
    </source>
</evidence>
<dbReference type="PATRIC" id="fig|1255043.3.peg.3313"/>
<proteinExistence type="predicted"/>
<evidence type="ECO:0000259" key="1">
    <source>
        <dbReference type="Pfam" id="PF01909"/>
    </source>
</evidence>
<accession>L0E2S4</accession>
<dbReference type="eggNOG" id="COG1708">
    <property type="taxonomic scope" value="Bacteria"/>
</dbReference>
<dbReference type="Gene3D" id="3.30.460.10">
    <property type="entry name" value="Beta Polymerase, domain 2"/>
    <property type="match status" value="1"/>
</dbReference>
<dbReference type="CDD" id="cd05403">
    <property type="entry name" value="NT_KNTase_like"/>
    <property type="match status" value="1"/>
</dbReference>
<dbReference type="GO" id="GO:0016779">
    <property type="term" value="F:nucleotidyltransferase activity"/>
    <property type="evidence" value="ECO:0007669"/>
    <property type="project" value="InterPro"/>
</dbReference>